<keyword evidence="2" id="KW-1185">Reference proteome</keyword>
<evidence type="ECO:0008006" key="3">
    <source>
        <dbReference type="Google" id="ProtNLM"/>
    </source>
</evidence>
<organism evidence="1 2">
    <name type="scientific">Aromatoleum toluolicum</name>
    <dbReference type="NCBI Taxonomy" id="90060"/>
    <lineage>
        <taxon>Bacteria</taxon>
        <taxon>Pseudomonadati</taxon>
        <taxon>Pseudomonadota</taxon>
        <taxon>Betaproteobacteria</taxon>
        <taxon>Rhodocyclales</taxon>
        <taxon>Rhodocyclaceae</taxon>
        <taxon>Aromatoleum</taxon>
    </lineage>
</organism>
<dbReference type="EMBL" id="WTVS01000035">
    <property type="protein sequence ID" value="NMF98948.1"/>
    <property type="molecule type" value="Genomic_DNA"/>
</dbReference>
<name>A0ABX1NIH4_9RHOO</name>
<dbReference type="Proteomes" id="UP000634522">
    <property type="component" value="Unassembled WGS sequence"/>
</dbReference>
<comment type="caution">
    <text evidence="1">The sequence shown here is derived from an EMBL/GenBank/DDBJ whole genome shotgun (WGS) entry which is preliminary data.</text>
</comment>
<accession>A0ABX1NIH4</accession>
<protein>
    <recommendedName>
        <fullName evidence="3">Antitoxin Xre/MbcA/ParS-like toxin-binding domain-containing protein</fullName>
    </recommendedName>
</protein>
<evidence type="ECO:0000313" key="1">
    <source>
        <dbReference type="EMBL" id="NMF98948.1"/>
    </source>
</evidence>
<evidence type="ECO:0000313" key="2">
    <source>
        <dbReference type="Proteomes" id="UP000634522"/>
    </source>
</evidence>
<gene>
    <name evidence="1" type="ORF">GPA27_16335</name>
</gene>
<reference evidence="1 2" key="1">
    <citation type="submission" date="2019-12" db="EMBL/GenBank/DDBJ databases">
        <title>Comparative genomics gives insights into the taxonomy of the Azoarcus-Aromatoleum group and reveals separate origins of nif in the plant-associated Azoarcus and non-plant-associated Aromatoleum sub-groups.</title>
        <authorList>
            <person name="Lafos M."/>
            <person name="Maluk M."/>
            <person name="Batista M."/>
            <person name="Junghare M."/>
            <person name="Carmona M."/>
            <person name="Faoro H."/>
            <person name="Cruz L.M."/>
            <person name="Battistoni F."/>
            <person name="De Souza E."/>
            <person name="Pedrosa F."/>
            <person name="Chen W.-M."/>
            <person name="Poole P.S."/>
            <person name="Dixon R.A."/>
            <person name="James E.K."/>
        </authorList>
    </citation>
    <scope>NUCLEOTIDE SEQUENCE [LARGE SCALE GENOMIC DNA]</scope>
    <source>
        <strain evidence="1 2">T</strain>
    </source>
</reference>
<proteinExistence type="predicted"/>
<dbReference type="RefSeq" id="WP_169141637.1">
    <property type="nucleotide sequence ID" value="NZ_WTVS01000035.1"/>
</dbReference>
<sequence>MQYIDPECAALERKLLALGRREQRAQLKAPGMLSLVEASALTGFPAPIIEEMSANGQLLTLALPRSKNPVRYPQWQFEPAVLEVLPAVIAAFNADAWRAYDFLTYPEQLLGGRVPLEELRAGRKVEVLRILVAAASLEQGAK</sequence>